<sequence>MLLDERYLLLHERFGGGTELGVPVEVTLDELADALYCTSRNAKLILRKLESEHLIEWLPGLGRGNRSRIVFKADKEAYLIEYSQHLVEQGDYKRAFDLIGGFGNGTYAKPKFLEWLDNHFGYKKGEEGDPDDTLIFPVLKTPNTMDPADLLYAFDSHLIRQIFDRLLRFDEQTGTIAPMIAHTWSSNDSATEWTFYLRKGVRFHNGQELTSRDVQFTLERLRSGTANSWLMRGVERVETVGPRVLRVKLSRPNRIFDRFMCSAAASILPYGFAGAEEDAYWSHPLGTGPFRLVTWTKGRIEMAAFDAHFQGRPYLDGVNIVIMPEDCGTDADGIAKVHHSLDTMRMDQDRPEEAWQEIEKLCQGCTLLTWNVSREGPQQSEAFRRAVRMILHPGEMVAELGGERVLPAFGFRPEGSRSHAMEPMRPERVRRALEESGYGREVIRMAYHGKYGEDCTWVINRLADWGIQVEGADYEMWPDSDFVISGLVFPEDEVCEIEAYEHRDCVMQAYFDRERKEWITGRIDAAVAAESTEKRRMFLMEIEEHIRDEATVIFLHHRRLSTFLHPSVRGVNLNPLGWIDFKDVWLEQA</sequence>
<feature type="domain" description="Solute-binding protein family 5" evidence="2">
    <location>
        <begin position="176"/>
        <end position="441"/>
    </location>
</feature>
<dbReference type="PANTHER" id="PTHR30290">
    <property type="entry name" value="PERIPLASMIC BINDING COMPONENT OF ABC TRANSPORTER"/>
    <property type="match status" value="1"/>
</dbReference>
<protein>
    <submittedName>
        <fullName evidence="4">MarR-like DNA-binding transcriptional regulator SgrR of sgrS sRNA</fullName>
    </submittedName>
</protein>
<reference evidence="4 5" key="1">
    <citation type="submission" date="2020-08" db="EMBL/GenBank/DDBJ databases">
        <title>Genomic Encyclopedia of Type Strains, Phase III (KMG-III): the genomes of soil and plant-associated and newly described type strains.</title>
        <authorList>
            <person name="Whitman W."/>
        </authorList>
    </citation>
    <scope>NUCLEOTIDE SEQUENCE [LARGE SCALE GENOMIC DNA]</scope>
    <source>
        <strain evidence="4 5">CECT 5831</strain>
    </source>
</reference>
<evidence type="ECO:0000259" key="3">
    <source>
        <dbReference type="Pfam" id="PF12793"/>
    </source>
</evidence>
<dbReference type="Proteomes" id="UP000517523">
    <property type="component" value="Unassembled WGS sequence"/>
</dbReference>
<accession>A0A839TH26</accession>
<evidence type="ECO:0000259" key="2">
    <source>
        <dbReference type="Pfam" id="PF00496"/>
    </source>
</evidence>
<dbReference type="InterPro" id="IPR000914">
    <property type="entry name" value="SBP_5_dom"/>
</dbReference>
<dbReference type="GO" id="GO:1904680">
    <property type="term" value="F:peptide transmembrane transporter activity"/>
    <property type="evidence" value="ECO:0007669"/>
    <property type="project" value="TreeGrafter"/>
</dbReference>
<evidence type="ECO:0000313" key="5">
    <source>
        <dbReference type="Proteomes" id="UP000517523"/>
    </source>
</evidence>
<dbReference type="InterPro" id="IPR025370">
    <property type="entry name" value="SgrR_HTH_N"/>
</dbReference>
<dbReference type="AlphaFoldDB" id="A0A839TH26"/>
<name>A0A839TH26_9BACL</name>
<evidence type="ECO:0000313" key="4">
    <source>
        <dbReference type="EMBL" id="MBB3126115.1"/>
    </source>
</evidence>
<organism evidence="4 5">
    <name type="scientific">Paenibacillus rhizosphaerae</name>
    <dbReference type="NCBI Taxonomy" id="297318"/>
    <lineage>
        <taxon>Bacteria</taxon>
        <taxon>Bacillati</taxon>
        <taxon>Bacillota</taxon>
        <taxon>Bacilli</taxon>
        <taxon>Bacillales</taxon>
        <taxon>Paenibacillaceae</taxon>
        <taxon>Paenibacillus</taxon>
    </lineage>
</organism>
<dbReference type="RefSeq" id="WP_183578738.1">
    <property type="nucleotide sequence ID" value="NZ_JACHXJ010000001.1"/>
</dbReference>
<comment type="caution">
    <text evidence="4">The sequence shown here is derived from an EMBL/GenBank/DDBJ whole genome shotgun (WGS) entry which is preliminary data.</text>
</comment>
<dbReference type="EMBL" id="JACHXJ010000001">
    <property type="protein sequence ID" value="MBB3126115.1"/>
    <property type="molecule type" value="Genomic_DNA"/>
</dbReference>
<dbReference type="Pfam" id="PF00496">
    <property type="entry name" value="SBP_bac_5"/>
    <property type="match status" value="1"/>
</dbReference>
<dbReference type="GO" id="GO:0003677">
    <property type="term" value="F:DNA binding"/>
    <property type="evidence" value="ECO:0007669"/>
    <property type="project" value="UniProtKB-KW"/>
</dbReference>
<dbReference type="InterPro" id="IPR039424">
    <property type="entry name" value="SBP_5"/>
</dbReference>
<dbReference type="GO" id="GO:0015833">
    <property type="term" value="P:peptide transport"/>
    <property type="evidence" value="ECO:0007669"/>
    <property type="project" value="TreeGrafter"/>
</dbReference>
<dbReference type="PANTHER" id="PTHR30290:SF72">
    <property type="entry name" value="HTH-TYPE TRANSCRIPTIONAL REGULATOR SGRR"/>
    <property type="match status" value="1"/>
</dbReference>
<dbReference type="Pfam" id="PF12793">
    <property type="entry name" value="SgrR_N"/>
    <property type="match status" value="1"/>
</dbReference>
<evidence type="ECO:0000256" key="1">
    <source>
        <dbReference type="ARBA" id="ARBA00023125"/>
    </source>
</evidence>
<gene>
    <name evidence="4" type="ORF">FHS19_000769</name>
</gene>
<dbReference type="SUPFAM" id="SSF53850">
    <property type="entry name" value="Periplasmic binding protein-like II"/>
    <property type="match status" value="1"/>
</dbReference>
<proteinExistence type="predicted"/>
<dbReference type="CDD" id="cd08507">
    <property type="entry name" value="PBP2_SgrR_like"/>
    <property type="match status" value="1"/>
</dbReference>
<feature type="domain" description="Transcriptional regulator SgrR N-terminal HTH" evidence="3">
    <location>
        <begin position="5"/>
        <end position="100"/>
    </location>
</feature>
<dbReference type="Gene3D" id="3.40.190.10">
    <property type="entry name" value="Periplasmic binding protein-like II"/>
    <property type="match status" value="1"/>
</dbReference>
<keyword evidence="1 4" id="KW-0238">DNA-binding</keyword>
<dbReference type="Gene3D" id="3.10.105.10">
    <property type="entry name" value="Dipeptide-binding Protein, Domain 3"/>
    <property type="match status" value="1"/>
</dbReference>